<sequence length="127" mass="13876">MIDLGETGGGEGEVDNEGVELWGHESNEVISFMLYIPPPRARVWRRIKMAGFAVCIHGILQMFISLGYSIGFGVAFGKECPCTCKVVVSCQLYCIIKPLLGVLSFSPDCDSDILQNTLGLVVCLKEM</sequence>
<dbReference type="EMBL" id="VICG01000002">
    <property type="protein sequence ID" value="KAA8575222.1"/>
    <property type="molecule type" value="Genomic_DNA"/>
</dbReference>
<comment type="caution">
    <text evidence="2">The sequence shown here is derived from an EMBL/GenBank/DDBJ whole genome shotgun (WGS) entry which is preliminary data.</text>
</comment>
<keyword evidence="3" id="KW-1185">Reference proteome</keyword>
<evidence type="ECO:0000256" key="1">
    <source>
        <dbReference type="SAM" id="Phobius"/>
    </source>
</evidence>
<accession>A0A5M9K5B8</accession>
<reference evidence="2 3" key="1">
    <citation type="submission" date="2019-06" db="EMBL/GenBank/DDBJ databases">
        <title>Genome Sequence of the Brown Rot Fungal Pathogen Monilinia fructicola.</title>
        <authorList>
            <person name="De Miccolis Angelini R.M."/>
            <person name="Landi L."/>
            <person name="Abate D."/>
            <person name="Pollastro S."/>
            <person name="Romanazzi G."/>
            <person name="Faretra F."/>
        </authorList>
    </citation>
    <scope>NUCLEOTIDE SEQUENCE [LARGE SCALE GENOMIC DNA]</scope>
    <source>
        <strain evidence="2 3">Mfrc123</strain>
    </source>
</reference>
<proteinExistence type="predicted"/>
<organism evidence="2 3">
    <name type="scientific">Monilinia fructicola</name>
    <name type="common">Brown rot fungus</name>
    <name type="synonym">Ciboria fructicola</name>
    <dbReference type="NCBI Taxonomy" id="38448"/>
    <lineage>
        <taxon>Eukaryota</taxon>
        <taxon>Fungi</taxon>
        <taxon>Dikarya</taxon>
        <taxon>Ascomycota</taxon>
        <taxon>Pezizomycotina</taxon>
        <taxon>Leotiomycetes</taxon>
        <taxon>Helotiales</taxon>
        <taxon>Sclerotiniaceae</taxon>
        <taxon>Monilinia</taxon>
    </lineage>
</organism>
<dbReference type="Proteomes" id="UP000322873">
    <property type="component" value="Unassembled WGS sequence"/>
</dbReference>
<feature type="transmembrane region" description="Helical" evidence="1">
    <location>
        <begin position="50"/>
        <end position="76"/>
    </location>
</feature>
<evidence type="ECO:0000313" key="2">
    <source>
        <dbReference type="EMBL" id="KAA8575222.1"/>
    </source>
</evidence>
<evidence type="ECO:0000313" key="3">
    <source>
        <dbReference type="Proteomes" id="UP000322873"/>
    </source>
</evidence>
<dbReference type="AlphaFoldDB" id="A0A5M9K5B8"/>
<keyword evidence="1" id="KW-0812">Transmembrane</keyword>
<keyword evidence="1" id="KW-0472">Membrane</keyword>
<gene>
    <name evidence="2" type="ORF">EYC84_004415</name>
</gene>
<name>A0A5M9K5B8_MONFR</name>
<keyword evidence="1" id="KW-1133">Transmembrane helix</keyword>
<protein>
    <submittedName>
        <fullName evidence="2">Uncharacterized protein</fullName>
    </submittedName>
</protein>